<sequence length="156" mass="18417">MDLSNSNVSENVIIDLSNSNVSENVIIDLSNSNVSENVIIDLSANEIRKQKYIEQKEQYINRIKIESVNMICRQTDYTEEEAREKLEKNNYNYKIVLNEYFGIKESHVIEKTTNQQIYGEIRNLMDDGARKFRKEKEQAEAYEKYMEKAKFNENVK</sequence>
<accession>A0A6C0CHY3</accession>
<proteinExistence type="predicted"/>
<dbReference type="AlphaFoldDB" id="A0A6C0CHY3"/>
<evidence type="ECO:0000313" key="1">
    <source>
        <dbReference type="EMBL" id="QHT04386.1"/>
    </source>
</evidence>
<organism evidence="1">
    <name type="scientific">viral metagenome</name>
    <dbReference type="NCBI Taxonomy" id="1070528"/>
    <lineage>
        <taxon>unclassified sequences</taxon>
        <taxon>metagenomes</taxon>
        <taxon>organismal metagenomes</taxon>
    </lineage>
</organism>
<reference evidence="1" key="1">
    <citation type="journal article" date="2020" name="Nature">
        <title>Giant virus diversity and host interactions through global metagenomics.</title>
        <authorList>
            <person name="Schulz F."/>
            <person name="Roux S."/>
            <person name="Paez-Espino D."/>
            <person name="Jungbluth S."/>
            <person name="Walsh D.A."/>
            <person name="Denef V.J."/>
            <person name="McMahon K.D."/>
            <person name="Konstantinidis K.T."/>
            <person name="Eloe-Fadrosh E.A."/>
            <person name="Kyrpides N.C."/>
            <person name="Woyke T."/>
        </authorList>
    </citation>
    <scope>NUCLEOTIDE SEQUENCE</scope>
    <source>
        <strain evidence="1">GVMAG-M-3300021185-45</strain>
    </source>
</reference>
<dbReference type="EMBL" id="MN739427">
    <property type="protein sequence ID" value="QHT04386.1"/>
    <property type="molecule type" value="Genomic_DNA"/>
</dbReference>
<name>A0A6C0CHY3_9ZZZZ</name>
<protein>
    <submittedName>
        <fullName evidence="1">Uncharacterized protein</fullName>
    </submittedName>
</protein>